<sequence>MTELATRPNVSPRVQPEEVPVTTAPAQPPTLITEQQVLIGSAAALTSPRVRRNLRSTVRSLFVRAETTEGPARRRRYPKHYDFIEDAAMSRMMDRL</sequence>
<evidence type="ECO:0000313" key="2">
    <source>
        <dbReference type="EMBL" id="BBX66552.1"/>
    </source>
</evidence>
<evidence type="ECO:0000256" key="1">
    <source>
        <dbReference type="SAM" id="MobiDB-lite"/>
    </source>
</evidence>
<dbReference type="KEGG" id="mpsc:MPSYJ_55510"/>
<dbReference type="AlphaFoldDB" id="A0A7I7MJV5"/>
<proteinExistence type="predicted"/>
<organism evidence="3 4">
    <name type="scientific">Mycolicibacterium psychrotolerans</name>
    <dbReference type="NCBI Taxonomy" id="216929"/>
    <lineage>
        <taxon>Bacteria</taxon>
        <taxon>Bacillati</taxon>
        <taxon>Actinomycetota</taxon>
        <taxon>Actinomycetes</taxon>
        <taxon>Mycobacteriales</taxon>
        <taxon>Mycobacteriaceae</taxon>
        <taxon>Mycolicibacterium</taxon>
    </lineage>
</organism>
<dbReference type="KEGG" id="mpsc:MPSYJ_00130"/>
<evidence type="ECO:0000313" key="4">
    <source>
        <dbReference type="Proteomes" id="UP000466514"/>
    </source>
</evidence>
<dbReference type="Proteomes" id="UP000466514">
    <property type="component" value="Chromosome"/>
</dbReference>
<evidence type="ECO:0000313" key="3">
    <source>
        <dbReference type="EMBL" id="BBX72090.1"/>
    </source>
</evidence>
<name>A0A7I7MJV5_9MYCO</name>
<dbReference type="RefSeq" id="WP_163719621.1">
    <property type="nucleotide sequence ID" value="NZ_AP022574.1"/>
</dbReference>
<reference evidence="3" key="2">
    <citation type="submission" date="2020-02" db="EMBL/GenBank/DDBJ databases">
        <authorList>
            <person name="Matsumoto Y."/>
            <person name="Motooka D."/>
            <person name="Nakamura S."/>
        </authorList>
    </citation>
    <scope>NUCLEOTIDE SEQUENCE</scope>
    <source>
        <strain evidence="3">JCM 13323</strain>
    </source>
</reference>
<dbReference type="EMBL" id="AP022574">
    <property type="protein sequence ID" value="BBX72090.1"/>
    <property type="molecule type" value="Genomic_DNA"/>
</dbReference>
<accession>A0A7I7MJV5</accession>
<reference evidence="3 4" key="1">
    <citation type="journal article" date="2019" name="Emerg. Microbes Infect.">
        <title>Comprehensive subspecies identification of 175 nontuberculous mycobacteria species based on 7547 genomic profiles.</title>
        <authorList>
            <person name="Matsumoto Y."/>
            <person name="Kinjo T."/>
            <person name="Motooka D."/>
            <person name="Nabeya D."/>
            <person name="Jung N."/>
            <person name="Uechi K."/>
            <person name="Horii T."/>
            <person name="Iida T."/>
            <person name="Fujita J."/>
            <person name="Nakamura S."/>
        </authorList>
    </citation>
    <scope>NUCLEOTIDE SEQUENCE [LARGE SCALE GENOMIC DNA]</scope>
    <source>
        <strain evidence="3 4">JCM 13323</strain>
    </source>
</reference>
<feature type="region of interest" description="Disordered" evidence="1">
    <location>
        <begin position="1"/>
        <end position="28"/>
    </location>
</feature>
<gene>
    <name evidence="2" type="ORF">MPSYJ_00130</name>
    <name evidence="3" type="ORF">MPSYJ_55510</name>
</gene>
<keyword evidence="4" id="KW-1185">Reference proteome</keyword>
<protein>
    <submittedName>
        <fullName evidence="3">Uncharacterized protein</fullName>
    </submittedName>
</protein>
<dbReference type="EMBL" id="AP022574">
    <property type="protein sequence ID" value="BBX66552.1"/>
    <property type="molecule type" value="Genomic_DNA"/>
</dbReference>